<evidence type="ECO:0000256" key="13">
    <source>
        <dbReference type="PIRSR" id="PIRSR618044-2"/>
    </source>
</evidence>
<dbReference type="Pfam" id="PF00768">
    <property type="entry name" value="Peptidase_S11"/>
    <property type="match status" value="1"/>
</dbReference>
<evidence type="ECO:0000256" key="1">
    <source>
        <dbReference type="ARBA" id="ARBA00004752"/>
    </source>
</evidence>
<evidence type="ECO:0000256" key="8">
    <source>
        <dbReference type="ARBA" id="ARBA00022960"/>
    </source>
</evidence>
<dbReference type="Gene3D" id="3.40.710.10">
    <property type="entry name" value="DD-peptidase/beta-lactamase superfamily"/>
    <property type="match status" value="1"/>
</dbReference>
<keyword evidence="6" id="KW-0732">Signal</keyword>
<protein>
    <recommendedName>
        <fullName evidence="3">serine-type D-Ala-D-Ala carboxypeptidase</fullName>
        <ecNumber evidence="3">3.4.16.4</ecNumber>
    </recommendedName>
</protein>
<dbReference type="GO" id="GO:0008360">
    <property type="term" value="P:regulation of cell shape"/>
    <property type="evidence" value="ECO:0007669"/>
    <property type="project" value="UniProtKB-KW"/>
</dbReference>
<dbReference type="EMBL" id="FRAB01000014">
    <property type="protein sequence ID" value="SHK12991.1"/>
    <property type="molecule type" value="Genomic_DNA"/>
</dbReference>
<evidence type="ECO:0000256" key="7">
    <source>
        <dbReference type="ARBA" id="ARBA00022801"/>
    </source>
</evidence>
<evidence type="ECO:0000256" key="5">
    <source>
        <dbReference type="ARBA" id="ARBA00022670"/>
    </source>
</evidence>
<evidence type="ECO:0000256" key="11">
    <source>
        <dbReference type="ARBA" id="ARBA00034000"/>
    </source>
</evidence>
<keyword evidence="5" id="KW-0645">Protease</keyword>
<dbReference type="EC" id="3.4.16.4" evidence="3"/>
<evidence type="ECO:0000256" key="2">
    <source>
        <dbReference type="ARBA" id="ARBA00007164"/>
    </source>
</evidence>
<dbReference type="Proteomes" id="UP000184395">
    <property type="component" value="Unassembled WGS sequence"/>
</dbReference>
<evidence type="ECO:0000256" key="12">
    <source>
        <dbReference type="PIRSR" id="PIRSR618044-1"/>
    </source>
</evidence>
<feature type="active site" evidence="12">
    <location>
        <position position="215"/>
    </location>
</feature>
<dbReference type="InterPro" id="IPR037167">
    <property type="entry name" value="Peptidase_S11_C_sf"/>
</dbReference>
<evidence type="ECO:0000256" key="9">
    <source>
        <dbReference type="ARBA" id="ARBA00022984"/>
    </source>
</evidence>
<dbReference type="SUPFAM" id="SSF56601">
    <property type="entry name" value="beta-lactamase/transpeptidase-like"/>
    <property type="match status" value="1"/>
</dbReference>
<evidence type="ECO:0000313" key="16">
    <source>
        <dbReference type="EMBL" id="SHK12991.1"/>
    </source>
</evidence>
<dbReference type="GO" id="GO:0071555">
    <property type="term" value="P:cell wall organization"/>
    <property type="evidence" value="ECO:0007669"/>
    <property type="project" value="UniProtKB-KW"/>
</dbReference>
<feature type="active site" description="Proton acceptor" evidence="12">
    <location>
        <position position="156"/>
    </location>
</feature>
<dbReference type="Pfam" id="PF07943">
    <property type="entry name" value="PBP5_C"/>
    <property type="match status" value="1"/>
</dbReference>
<dbReference type="Gene3D" id="2.60.410.10">
    <property type="entry name" value="D-Ala-D-Ala carboxypeptidase, C-terminal domain"/>
    <property type="match status" value="1"/>
</dbReference>
<organism evidence="16 17">
    <name type="scientific">Paraburkholderia terricola</name>
    <dbReference type="NCBI Taxonomy" id="169427"/>
    <lineage>
        <taxon>Bacteria</taxon>
        <taxon>Pseudomonadati</taxon>
        <taxon>Pseudomonadota</taxon>
        <taxon>Betaproteobacteria</taxon>
        <taxon>Burkholderiales</taxon>
        <taxon>Burkholderiaceae</taxon>
        <taxon>Paraburkholderia</taxon>
    </lineage>
</organism>
<reference evidence="16 17" key="1">
    <citation type="submission" date="2016-11" db="EMBL/GenBank/DDBJ databases">
        <authorList>
            <person name="Jaros S."/>
            <person name="Januszkiewicz K."/>
            <person name="Wedrychowicz H."/>
        </authorList>
    </citation>
    <scope>NUCLEOTIDE SEQUENCE [LARGE SCALE GENOMIC DNA]</scope>
    <source>
        <strain evidence="16 17">LMG 20594</strain>
    </source>
</reference>
<evidence type="ECO:0000256" key="6">
    <source>
        <dbReference type="ARBA" id="ARBA00022729"/>
    </source>
</evidence>
<dbReference type="PANTHER" id="PTHR21581">
    <property type="entry name" value="D-ALANYL-D-ALANINE CARBOXYPEPTIDASE"/>
    <property type="match status" value="1"/>
</dbReference>
<dbReference type="SMART" id="SM00936">
    <property type="entry name" value="PBP5_C"/>
    <property type="match status" value="1"/>
</dbReference>
<proteinExistence type="inferred from homology"/>
<feature type="binding site" evidence="13">
    <location>
        <position position="317"/>
    </location>
    <ligand>
        <name>substrate</name>
    </ligand>
</feature>
<dbReference type="GO" id="GO:0006508">
    <property type="term" value="P:proteolysis"/>
    <property type="evidence" value="ECO:0007669"/>
    <property type="project" value="UniProtKB-KW"/>
</dbReference>
<dbReference type="UniPathway" id="UPA00219"/>
<evidence type="ECO:0000256" key="14">
    <source>
        <dbReference type="RuleBase" id="RU004016"/>
    </source>
</evidence>
<comment type="pathway">
    <text evidence="1">Cell wall biogenesis; peptidoglycan biosynthesis.</text>
</comment>
<evidence type="ECO:0000256" key="4">
    <source>
        <dbReference type="ARBA" id="ARBA00022645"/>
    </source>
</evidence>
<comment type="similarity">
    <text evidence="2 14">Belongs to the peptidase S11 family.</text>
</comment>
<feature type="active site" description="Acyl-ester intermediate" evidence="12">
    <location>
        <position position="153"/>
    </location>
</feature>
<keyword evidence="8" id="KW-0133">Cell shape</keyword>
<comment type="catalytic activity">
    <reaction evidence="11">
        <text>Preferential cleavage: (Ac)2-L-Lys-D-Ala-|-D-Ala. Also transpeptidation of peptidyl-alanyl moieties that are N-acyl substituents of D-alanine.</text>
        <dbReference type="EC" id="3.4.16.4"/>
    </reaction>
</comment>
<keyword evidence="7" id="KW-0378">Hydrolase</keyword>
<sequence>MGALFWAQRRPPGSSRDAWFLLARSGAGCGRAVRTDRVAGSPTGAAPFYGQTLADRLFQQCALRTMYFSARIDPMRFSTFGRTSFPSAVSFVPNTLGRAVTLGIVLPATLVASTAFAQVPPPAVNARSWVLVDATSNQVLASGNPDERVEPASLTKLMTAYLVFEALQTKKITMEQTVMPGEAVRRVRTDESRMFIESNKPVTVHDLVYGMIVQSGNDAAIALAELVGGSESQFVNMMNTEAQRLGMKNTHFADVNGMPDPQHYTTAGDLAVLSARLIRDFPDYYNIFSVKDFTYNKIKQPNRNRLLWIDPTVDGLKTGHTQAAGYCLIASAKRELPGTPGAARRLVTVMMGEPKEHDRVQDSLKMLNYGYTAYDTVRLYKAAQVVGTPRVYKGAQDTVQIGVKSDQYITVPKGMADKVKPQIEQIDPLIAPIASGQQVGTAKLVADGKVLAQFPVVALQAVPQAGVVGRVWDSLMLMFNKKK</sequence>
<gene>
    <name evidence="16" type="ORF">SAMN05192548_101441</name>
</gene>
<evidence type="ECO:0000256" key="10">
    <source>
        <dbReference type="ARBA" id="ARBA00023316"/>
    </source>
</evidence>
<keyword evidence="9" id="KW-0573">Peptidoglycan synthesis</keyword>
<dbReference type="PRINTS" id="PR00725">
    <property type="entry name" value="DADACBPTASE1"/>
</dbReference>
<dbReference type="AlphaFoldDB" id="A0A1M6PYL2"/>
<dbReference type="InterPro" id="IPR012907">
    <property type="entry name" value="Peptidase_S11_C"/>
</dbReference>
<evidence type="ECO:0000313" key="17">
    <source>
        <dbReference type="Proteomes" id="UP000184395"/>
    </source>
</evidence>
<keyword evidence="4" id="KW-0121">Carboxypeptidase</keyword>
<dbReference type="GO" id="GO:0009252">
    <property type="term" value="P:peptidoglycan biosynthetic process"/>
    <property type="evidence" value="ECO:0007669"/>
    <property type="project" value="UniProtKB-UniPathway"/>
</dbReference>
<keyword evidence="10" id="KW-0961">Cell wall biogenesis/degradation</keyword>
<dbReference type="InterPro" id="IPR012338">
    <property type="entry name" value="Beta-lactam/transpept-like"/>
</dbReference>
<accession>A0A1M6PYL2</accession>
<evidence type="ECO:0000259" key="15">
    <source>
        <dbReference type="SMART" id="SM00936"/>
    </source>
</evidence>
<dbReference type="InterPro" id="IPR018044">
    <property type="entry name" value="Peptidase_S11"/>
</dbReference>
<dbReference type="PANTHER" id="PTHR21581:SF6">
    <property type="entry name" value="TRAFFICKING PROTEIN PARTICLE COMPLEX SUBUNIT 12"/>
    <property type="match status" value="1"/>
</dbReference>
<name>A0A1M6PYL2_9BURK</name>
<dbReference type="STRING" id="169427.SAMN05192548_101441"/>
<dbReference type="GO" id="GO:0009002">
    <property type="term" value="F:serine-type D-Ala-D-Ala carboxypeptidase activity"/>
    <property type="evidence" value="ECO:0007669"/>
    <property type="project" value="UniProtKB-EC"/>
</dbReference>
<feature type="domain" description="Peptidase S11 D-Ala-D-Ala carboxypeptidase A C-terminal" evidence="15">
    <location>
        <begin position="374"/>
        <end position="464"/>
    </location>
</feature>
<evidence type="ECO:0000256" key="3">
    <source>
        <dbReference type="ARBA" id="ARBA00012448"/>
    </source>
</evidence>
<dbReference type="InterPro" id="IPR001967">
    <property type="entry name" value="Peptidase_S11_N"/>
</dbReference>